<gene>
    <name evidence="1" type="ORF">D4741_05635</name>
</gene>
<accession>A0A3A3EP88</accession>
<dbReference type="EMBL" id="QYSE01000001">
    <property type="protein sequence ID" value="RJF37553.1"/>
    <property type="molecule type" value="Genomic_DNA"/>
</dbReference>
<proteinExistence type="predicted"/>
<dbReference type="RefSeq" id="WP_119852296.1">
    <property type="nucleotide sequence ID" value="NZ_QYSE01000001.1"/>
</dbReference>
<protein>
    <submittedName>
        <fullName evidence="1">Uncharacterized protein</fullName>
    </submittedName>
</protein>
<name>A0A3A3EP88_9GAMM</name>
<dbReference type="AlphaFoldDB" id="A0A3A3EP88"/>
<evidence type="ECO:0000313" key="1">
    <source>
        <dbReference type="EMBL" id="RJF37553.1"/>
    </source>
</evidence>
<evidence type="ECO:0000313" key="2">
    <source>
        <dbReference type="Proteomes" id="UP000265938"/>
    </source>
</evidence>
<sequence length="77" mass="8729">MEKIELGVEPVTFQHDLDGENVFFCVGQTDFERFGAECVSKRAVLKGVSDDESEAIQDYMMQVILSMSDEKLTKLIH</sequence>
<comment type="caution">
    <text evidence="1">The sequence shown here is derived from an EMBL/GenBank/DDBJ whole genome shotgun (WGS) entry which is preliminary data.</text>
</comment>
<organism evidence="1 2">
    <name type="scientific">Pseudoalteromonas gelatinilytica</name>
    <dbReference type="NCBI Taxonomy" id="1703256"/>
    <lineage>
        <taxon>Bacteria</taxon>
        <taxon>Pseudomonadati</taxon>
        <taxon>Pseudomonadota</taxon>
        <taxon>Gammaproteobacteria</taxon>
        <taxon>Alteromonadales</taxon>
        <taxon>Pseudoalteromonadaceae</taxon>
        <taxon>Pseudoalteromonas</taxon>
    </lineage>
</organism>
<reference evidence="1 2" key="1">
    <citation type="submission" date="2018-09" db="EMBL/GenBank/DDBJ databases">
        <title>Identification of marine bacteria producing industrial enzymes.</title>
        <authorList>
            <person name="Cheng T.H."/>
            <person name="Saidin J."/>
            <person name="Muhd D.D."/>
            <person name="Isa M.N.M."/>
            <person name="Bakar M.F.A."/>
            <person name="Ismail N."/>
        </authorList>
    </citation>
    <scope>NUCLEOTIDE SEQUENCE [LARGE SCALE GENOMIC DNA]</scope>
    <source>
        <strain evidence="1 2">MNAD 1.6</strain>
    </source>
</reference>
<dbReference type="Proteomes" id="UP000265938">
    <property type="component" value="Unassembled WGS sequence"/>
</dbReference>